<evidence type="ECO:0000313" key="2">
    <source>
        <dbReference type="Proteomes" id="UP000230709"/>
    </source>
</evidence>
<sequence length="74" mass="8718">MAAKGVDMPVDQELERLLARSLEQTDALLERNEVTWETASRGVEAIALDLERRYPERTDWIRAQVADWRRRRAH</sequence>
<gene>
    <name evidence="1" type="ORF">CQW49_16220</name>
</gene>
<accession>A0A2D2D2N0</accession>
<dbReference type="RefSeq" id="WP_024749591.1">
    <property type="nucleotide sequence ID" value="NZ_ADVE02000001.1"/>
</dbReference>
<dbReference type="KEGG" id="mtw:CQW49_16220"/>
<proteinExistence type="predicted"/>
<dbReference type="Proteomes" id="UP000230709">
    <property type="component" value="Chromosome"/>
</dbReference>
<organism evidence="1 2">
    <name type="scientific">Methylosinus trichosporium (strain ATCC 35070 / NCIMB 11131 / UNIQEM 75 / OB3b)</name>
    <dbReference type="NCBI Taxonomy" id="595536"/>
    <lineage>
        <taxon>Bacteria</taxon>
        <taxon>Pseudomonadati</taxon>
        <taxon>Pseudomonadota</taxon>
        <taxon>Alphaproteobacteria</taxon>
        <taxon>Hyphomicrobiales</taxon>
        <taxon>Methylocystaceae</taxon>
        <taxon>Methylosinus</taxon>
    </lineage>
</organism>
<name>A0A2D2D2N0_METT3</name>
<reference evidence="2" key="1">
    <citation type="submission" date="2017-10" db="EMBL/GenBank/DDBJ databases">
        <title>Completed PacBio SMRT sequence of Methylosinus trichosporium OB3b reveals presence of a third large plasmid.</title>
        <authorList>
            <person name="Charles T.C."/>
            <person name="Lynch M.D.J."/>
            <person name="Heil J.R."/>
            <person name="Cheng J."/>
        </authorList>
    </citation>
    <scope>NUCLEOTIDE SEQUENCE [LARGE SCALE GENOMIC DNA]</scope>
    <source>
        <strain evidence="2">OB3b</strain>
    </source>
</reference>
<evidence type="ECO:0000313" key="1">
    <source>
        <dbReference type="EMBL" id="ATQ69252.1"/>
    </source>
</evidence>
<protein>
    <submittedName>
        <fullName evidence="1">Uncharacterized protein</fullName>
    </submittedName>
</protein>
<dbReference type="STRING" id="595536.GCA_000178815_01938"/>
<keyword evidence="2" id="KW-1185">Reference proteome</keyword>
<dbReference type="AlphaFoldDB" id="A0A2D2D2N0"/>
<dbReference type="EMBL" id="CP023737">
    <property type="protein sequence ID" value="ATQ69252.1"/>
    <property type="molecule type" value="Genomic_DNA"/>
</dbReference>